<gene>
    <name evidence="2" type="ORF">AWM72_06370</name>
    <name evidence="3" type="ORF">CYJ28_09635</name>
</gene>
<evidence type="ECO:0000313" key="2">
    <source>
        <dbReference type="EMBL" id="AMB94412.1"/>
    </source>
</evidence>
<reference evidence="3 5" key="3">
    <citation type="submission" date="2017-12" db="EMBL/GenBank/DDBJ databases">
        <title>Phylogenetic diversity of female urinary microbiome.</title>
        <authorList>
            <person name="Thomas-White K."/>
            <person name="Wolfe A.J."/>
        </authorList>
    </citation>
    <scope>NUCLEOTIDE SEQUENCE [LARGE SCALE GENOMIC DNA]</scope>
    <source>
        <strain evidence="3 5">UMB0139</strain>
    </source>
</reference>
<dbReference type="InterPro" id="IPR041657">
    <property type="entry name" value="HTH_17"/>
</dbReference>
<reference evidence="2 4" key="1">
    <citation type="journal article" date="2016" name="Genome Announc.">
        <title>Complete Genome Sequences of Aerococcus christensenii CCUG 28831T, Aerococcus sanguinicola CCUG 43001T, Aerococcus urinae CCUG 36881T, Aerococcus urinaeequi CCUG 28094T, Aerococcus urinaehominis CCUG 42038 BT, and Aerococcus viridans CCUG 4311T.</title>
        <authorList>
            <person name="Carkaci D."/>
            <person name="Dargis R."/>
            <person name="Nielsen X.C."/>
            <person name="Skovgaard O."/>
            <person name="Fuursted K."/>
            <person name="Christensen J.J."/>
        </authorList>
    </citation>
    <scope>NUCLEOTIDE SEQUENCE [LARGE SCALE GENOMIC DNA]</scope>
    <source>
        <strain evidence="2 4">CCUG43001</strain>
    </source>
</reference>
<evidence type="ECO:0000259" key="1">
    <source>
        <dbReference type="Pfam" id="PF12728"/>
    </source>
</evidence>
<dbReference type="EMBL" id="PKGY01000007">
    <property type="protein sequence ID" value="PKZ20735.1"/>
    <property type="molecule type" value="Genomic_DNA"/>
</dbReference>
<dbReference type="GO" id="GO:0003677">
    <property type="term" value="F:DNA binding"/>
    <property type="evidence" value="ECO:0007669"/>
    <property type="project" value="UniProtKB-KW"/>
</dbReference>
<keyword evidence="4" id="KW-1185">Reference proteome</keyword>
<dbReference type="EMBL" id="CP014160">
    <property type="protein sequence ID" value="AMB94412.1"/>
    <property type="molecule type" value="Genomic_DNA"/>
</dbReference>
<evidence type="ECO:0000313" key="4">
    <source>
        <dbReference type="Proteomes" id="UP000069912"/>
    </source>
</evidence>
<dbReference type="Proteomes" id="UP000069912">
    <property type="component" value="Chromosome"/>
</dbReference>
<dbReference type="GeneID" id="92903688"/>
<dbReference type="OrthoDB" id="2135502at2"/>
<accession>A0A0X8FBS3</accession>
<dbReference type="RefSeq" id="WP_067975031.1">
    <property type="nucleotide sequence ID" value="NZ_CAJHKM010000010.1"/>
</dbReference>
<reference evidence="4" key="2">
    <citation type="submission" date="2016-01" db="EMBL/GenBank/DDBJ databases">
        <title>Six Aerococcus type strain genome sequencing and assembly using PacBio and Illumina Hiseq.</title>
        <authorList>
            <person name="Carkaci D."/>
            <person name="Dargis R."/>
            <person name="Nielsen X.C."/>
            <person name="Skovgaard O."/>
            <person name="Fuursted K."/>
            <person name="Christensen J.J."/>
        </authorList>
    </citation>
    <scope>NUCLEOTIDE SEQUENCE [LARGE SCALE GENOMIC DNA]</scope>
    <source>
        <strain evidence="4">CCUG43001</strain>
    </source>
</reference>
<protein>
    <submittedName>
        <fullName evidence="3">DNA-binding protein</fullName>
    </submittedName>
</protein>
<organism evidence="2 4">
    <name type="scientific">Aerococcus sanguinicola</name>
    <dbReference type="NCBI Taxonomy" id="119206"/>
    <lineage>
        <taxon>Bacteria</taxon>
        <taxon>Bacillati</taxon>
        <taxon>Bacillota</taxon>
        <taxon>Bacilli</taxon>
        <taxon>Lactobacillales</taxon>
        <taxon>Aerococcaceae</taxon>
        <taxon>Aerococcus</taxon>
    </lineage>
</organism>
<dbReference type="AlphaFoldDB" id="A0A0X8FBS3"/>
<evidence type="ECO:0000313" key="3">
    <source>
        <dbReference type="EMBL" id="PKZ20735.1"/>
    </source>
</evidence>
<dbReference type="KEGG" id="asan:AWM72_06370"/>
<feature type="domain" description="Helix-turn-helix" evidence="1">
    <location>
        <begin position="44"/>
        <end position="94"/>
    </location>
</feature>
<name>A0A0X8FBS3_9LACT</name>
<keyword evidence="3" id="KW-0238">DNA-binding</keyword>
<sequence length="97" mass="11576">MTNNNVLQFELPEDFNNQLKASLIYIYRDAMEEAKRDCAVTREMLTIEEVCSMYNTSRNTITEKWHKEMDLPLSKLGNKIYIERKVLNDFIRAHPYQ</sequence>
<dbReference type="Pfam" id="PF12728">
    <property type="entry name" value="HTH_17"/>
    <property type="match status" value="1"/>
</dbReference>
<proteinExistence type="predicted"/>
<evidence type="ECO:0000313" key="5">
    <source>
        <dbReference type="Proteomes" id="UP000234239"/>
    </source>
</evidence>
<dbReference type="Proteomes" id="UP000234239">
    <property type="component" value="Unassembled WGS sequence"/>
</dbReference>